<accession>A0AAN9LNY1</accession>
<feature type="region of interest" description="Disordered" evidence="1">
    <location>
        <begin position="1"/>
        <end position="43"/>
    </location>
</feature>
<evidence type="ECO:0000256" key="1">
    <source>
        <dbReference type="SAM" id="MobiDB-lite"/>
    </source>
</evidence>
<organism evidence="2 3">
    <name type="scientific">Canavalia gladiata</name>
    <name type="common">Sword bean</name>
    <name type="synonym">Dolichos gladiatus</name>
    <dbReference type="NCBI Taxonomy" id="3824"/>
    <lineage>
        <taxon>Eukaryota</taxon>
        <taxon>Viridiplantae</taxon>
        <taxon>Streptophyta</taxon>
        <taxon>Embryophyta</taxon>
        <taxon>Tracheophyta</taxon>
        <taxon>Spermatophyta</taxon>
        <taxon>Magnoliopsida</taxon>
        <taxon>eudicotyledons</taxon>
        <taxon>Gunneridae</taxon>
        <taxon>Pentapetalae</taxon>
        <taxon>rosids</taxon>
        <taxon>fabids</taxon>
        <taxon>Fabales</taxon>
        <taxon>Fabaceae</taxon>
        <taxon>Papilionoideae</taxon>
        <taxon>50 kb inversion clade</taxon>
        <taxon>NPAAA clade</taxon>
        <taxon>indigoferoid/millettioid clade</taxon>
        <taxon>Phaseoleae</taxon>
        <taxon>Canavalia</taxon>
    </lineage>
</organism>
<gene>
    <name evidence="2" type="ORF">VNO77_20148</name>
</gene>
<evidence type="ECO:0000313" key="3">
    <source>
        <dbReference type="Proteomes" id="UP001367508"/>
    </source>
</evidence>
<protein>
    <submittedName>
        <fullName evidence="2">Uncharacterized protein</fullName>
    </submittedName>
</protein>
<dbReference type="EMBL" id="JAYMYQ010000004">
    <property type="protein sequence ID" value="KAK7339477.1"/>
    <property type="molecule type" value="Genomic_DNA"/>
</dbReference>
<evidence type="ECO:0000313" key="2">
    <source>
        <dbReference type="EMBL" id="KAK7339477.1"/>
    </source>
</evidence>
<name>A0AAN9LNY1_CANGL</name>
<feature type="compositionally biased region" description="Basic and acidic residues" evidence="1">
    <location>
        <begin position="20"/>
        <end position="42"/>
    </location>
</feature>
<comment type="caution">
    <text evidence="2">The sequence shown here is derived from an EMBL/GenBank/DDBJ whole genome shotgun (WGS) entry which is preliminary data.</text>
</comment>
<proteinExistence type="predicted"/>
<dbReference type="AlphaFoldDB" id="A0AAN9LNY1"/>
<reference evidence="2 3" key="1">
    <citation type="submission" date="2024-01" db="EMBL/GenBank/DDBJ databases">
        <title>The genomes of 5 underutilized Papilionoideae crops provide insights into root nodulation and disease resistanc.</title>
        <authorList>
            <person name="Jiang F."/>
        </authorList>
    </citation>
    <scope>NUCLEOTIDE SEQUENCE [LARGE SCALE GENOMIC DNA]</scope>
    <source>
        <strain evidence="2">LVBAO_FW01</strain>
        <tissue evidence="2">Leaves</tissue>
    </source>
</reference>
<keyword evidence="3" id="KW-1185">Reference proteome</keyword>
<sequence>MKQNRERGRGRGGGDITAAQREKGFSEEESEIKGEEMSDKSPTRVVAEALEGYRDFDHRGDFGCCVVVGFGDPFNNSSDERYKALPVIERVLHVLPKANTAMAWIWDREEKVFSQNWQAWMKWRRKYYDNVEIQSKEGMLASLSLSIYGNVRTKDG</sequence>
<dbReference type="Proteomes" id="UP001367508">
    <property type="component" value="Unassembled WGS sequence"/>
</dbReference>